<evidence type="ECO:0000313" key="2">
    <source>
        <dbReference type="Proteomes" id="UP000015104"/>
    </source>
</evidence>
<dbReference type="Proteomes" id="UP000015104">
    <property type="component" value="Unassembled WGS sequence"/>
</dbReference>
<dbReference type="HOGENOM" id="CLU_1527138_0_0_1"/>
<proteinExistence type="predicted"/>
<organism evidence="1 2">
    <name type="scientific">Tetranychus urticae</name>
    <name type="common">Two-spotted spider mite</name>
    <dbReference type="NCBI Taxonomy" id="32264"/>
    <lineage>
        <taxon>Eukaryota</taxon>
        <taxon>Metazoa</taxon>
        <taxon>Ecdysozoa</taxon>
        <taxon>Arthropoda</taxon>
        <taxon>Chelicerata</taxon>
        <taxon>Arachnida</taxon>
        <taxon>Acari</taxon>
        <taxon>Acariformes</taxon>
        <taxon>Trombidiformes</taxon>
        <taxon>Prostigmata</taxon>
        <taxon>Eleutherengona</taxon>
        <taxon>Raphignathae</taxon>
        <taxon>Tetranychoidea</taxon>
        <taxon>Tetranychidae</taxon>
        <taxon>Tetranychus</taxon>
    </lineage>
</organism>
<dbReference type="AlphaFoldDB" id="T1KE28"/>
<accession>T1KE28</accession>
<sequence length="176" mass="19982">MGTEMNGAALDRSLENQLAKFSWIRLMENIKSKRFAIKWKNSLIFKFVAAGNSFLHKNEFSGSDKVPNQPKETPRTPLTWLVKEKNRELVQKNSNVQPVDVLWKVICIAPDLVGCLSLSKTFPFYLIKITTVRFIPSAAHVMSNLVESHTKIPGIQMIGVHVTNMLPTQVNKQVYK</sequence>
<reference evidence="1" key="2">
    <citation type="submission" date="2015-06" db="UniProtKB">
        <authorList>
            <consortium name="EnsemblMetazoa"/>
        </authorList>
    </citation>
    <scope>IDENTIFICATION</scope>
</reference>
<reference evidence="2" key="1">
    <citation type="submission" date="2011-08" db="EMBL/GenBank/DDBJ databases">
        <authorList>
            <person name="Rombauts S."/>
        </authorList>
    </citation>
    <scope>NUCLEOTIDE SEQUENCE</scope>
    <source>
        <strain evidence="2">London</strain>
    </source>
</reference>
<dbReference type="EMBL" id="CAEY01002033">
    <property type="status" value="NOT_ANNOTATED_CDS"/>
    <property type="molecule type" value="Genomic_DNA"/>
</dbReference>
<dbReference type="EnsemblMetazoa" id="tetur09g05090.1">
    <property type="protein sequence ID" value="tetur09g05090.1"/>
    <property type="gene ID" value="tetur09g05090"/>
</dbReference>
<evidence type="ECO:0000313" key="1">
    <source>
        <dbReference type="EnsemblMetazoa" id="tetur09g05090.1"/>
    </source>
</evidence>
<protein>
    <submittedName>
        <fullName evidence="1">Uncharacterized protein</fullName>
    </submittedName>
</protein>
<name>T1KE28_TETUR</name>
<keyword evidence="2" id="KW-1185">Reference proteome</keyword>